<evidence type="ECO:0000313" key="2">
    <source>
        <dbReference type="Proteomes" id="UP000467349"/>
    </source>
</evidence>
<sequence length="83" mass="8379">MTKYSTPAQVNDGVGVVAARASILGAGAVGLIANYESLGDDSMSSLSNLGVILGKPHSDSRGSNAFSGCREIFAGTSFVQNKG</sequence>
<organism evidence="1 2">
    <name type="scientific">Streptococcus pneumoniae</name>
    <dbReference type="NCBI Taxonomy" id="1313"/>
    <lineage>
        <taxon>Bacteria</taxon>
        <taxon>Bacillati</taxon>
        <taxon>Bacillota</taxon>
        <taxon>Bacilli</taxon>
        <taxon>Lactobacillales</taxon>
        <taxon>Streptococcaceae</taxon>
        <taxon>Streptococcus</taxon>
    </lineage>
</organism>
<proteinExistence type="predicted"/>
<evidence type="ECO:0000313" key="1">
    <source>
        <dbReference type="EMBL" id="MTV44647.1"/>
    </source>
</evidence>
<gene>
    <name evidence="1" type="ORF">GM545_14030</name>
</gene>
<comment type="caution">
    <text evidence="1">The sequence shown here is derived from an EMBL/GenBank/DDBJ whole genome shotgun (WGS) entry which is preliminary data.</text>
</comment>
<accession>A0A7X2XMI2</accession>
<dbReference type="AlphaFoldDB" id="A0A7X2XMI2"/>
<dbReference type="EMBL" id="WNHU01000627">
    <property type="protein sequence ID" value="MTV44647.1"/>
    <property type="molecule type" value="Genomic_DNA"/>
</dbReference>
<dbReference type="Proteomes" id="UP000467349">
    <property type="component" value="Unassembled WGS sequence"/>
</dbReference>
<reference evidence="1 2" key="1">
    <citation type="submission" date="2019-11" db="EMBL/GenBank/DDBJ databases">
        <title>Growth characteristics of pneumococcus vary with the chemical composition of the capsule and with environmental conditions.</title>
        <authorList>
            <person name="Tothpal A."/>
            <person name="Desobry K."/>
            <person name="Joshi S."/>
            <person name="Wyllie A.L."/>
            <person name="Weinberger D.M."/>
        </authorList>
    </citation>
    <scope>NUCLEOTIDE SEQUENCE [LARGE SCALE GENOMIC DNA]</scope>
    <source>
        <strain evidence="2">pnumococcus09N</strain>
    </source>
</reference>
<name>A0A7X2XMI2_STREE</name>
<dbReference type="RefSeq" id="WP_196301024.1">
    <property type="nucleotide sequence ID" value="NZ_WNHU01000627.1"/>
</dbReference>
<protein>
    <submittedName>
        <fullName evidence="1">Uncharacterized protein</fullName>
    </submittedName>
</protein>
<feature type="non-terminal residue" evidence="1">
    <location>
        <position position="83"/>
    </location>
</feature>